<geneLocation type="plasmid" evidence="7 8">
    <name>pCadTS8_2</name>
</geneLocation>
<dbReference type="PANTHER" id="PTHR12588:SF0">
    <property type="entry name" value="INOSITOL OXYGENASE"/>
    <property type="match status" value="1"/>
</dbReference>
<sequence>MAITDNNNQESFGEFRNYTDSKFQDRVERTYREMQTNQTVSFVKAKKEHYSKLAHGSMNVYQVFKLLEDIVDESDPDSDMPQIIHAYQSAESIFEFAMKNETELRDDLSIKELFKDQAWNELPTKWRELYQANTIKTLYKEITDWSWFPLVGFIHDLGKVMLLPRFGELQQWCVVGDTYPVGAPFSSSNVFYEKEFFHLSQDYPEFEKQDEHTFGQYQRHCGFDHVDMTWGHDEYIYEVMHQGSSLNEEALYLLRYHSFYPWHTPQNGSLAYTELASEFDWYMLPLLKAFQKADLYSKTPDLPPQDVLEAKYTALLKKYIPADKIDW</sequence>
<dbReference type="Pfam" id="PF05153">
    <property type="entry name" value="MIOX"/>
    <property type="match status" value="2"/>
</dbReference>
<keyword evidence="3" id="KW-0963">Cytoplasm</keyword>
<dbReference type="EMBL" id="CP109967">
    <property type="protein sequence ID" value="WAJ72163.1"/>
    <property type="molecule type" value="Genomic_DNA"/>
</dbReference>
<dbReference type="SUPFAM" id="SSF109604">
    <property type="entry name" value="HD-domain/PDEase-like"/>
    <property type="match status" value="2"/>
</dbReference>
<keyword evidence="6" id="KW-0408">Iron</keyword>
<dbReference type="PANTHER" id="PTHR12588">
    <property type="entry name" value="MYOINOSITOL OXYGENASE"/>
    <property type="match status" value="1"/>
</dbReference>
<accession>A0ABY7ARJ2</accession>
<keyword evidence="7" id="KW-0614">Plasmid</keyword>
<keyword evidence="4" id="KW-0479">Metal-binding</keyword>
<evidence type="ECO:0000256" key="4">
    <source>
        <dbReference type="ARBA" id="ARBA00022723"/>
    </source>
</evidence>
<evidence type="ECO:0000256" key="1">
    <source>
        <dbReference type="ARBA" id="ARBA00001962"/>
    </source>
</evidence>
<organism evidence="7 8">
    <name type="scientific">Catenovulum adriaticum</name>
    <dbReference type="NCBI Taxonomy" id="2984846"/>
    <lineage>
        <taxon>Bacteria</taxon>
        <taxon>Pseudomonadati</taxon>
        <taxon>Pseudomonadota</taxon>
        <taxon>Gammaproteobacteria</taxon>
        <taxon>Alteromonadales</taxon>
        <taxon>Alteromonadaceae</taxon>
        <taxon>Catenovulum</taxon>
    </lineage>
</organism>
<evidence type="ECO:0000256" key="5">
    <source>
        <dbReference type="ARBA" id="ARBA00023002"/>
    </source>
</evidence>
<evidence type="ECO:0000313" key="7">
    <source>
        <dbReference type="EMBL" id="WAJ72163.1"/>
    </source>
</evidence>
<gene>
    <name evidence="7" type="ORF">OLW01_17955</name>
</gene>
<protein>
    <submittedName>
        <fullName evidence="7">Inositol oxygenase</fullName>
    </submittedName>
</protein>
<evidence type="ECO:0000256" key="2">
    <source>
        <dbReference type="ARBA" id="ARBA00004496"/>
    </source>
</evidence>
<evidence type="ECO:0000256" key="6">
    <source>
        <dbReference type="ARBA" id="ARBA00023004"/>
    </source>
</evidence>
<dbReference type="RefSeq" id="WP_268076878.1">
    <property type="nucleotide sequence ID" value="NZ_CP109967.1"/>
</dbReference>
<name>A0ABY7ARJ2_9ALTE</name>
<comment type="cofactor">
    <cofactor evidence="1">
        <name>Fe cation</name>
        <dbReference type="ChEBI" id="CHEBI:24875"/>
    </cofactor>
</comment>
<dbReference type="Proteomes" id="UP001163726">
    <property type="component" value="Plasmid pCadTS8_2"/>
</dbReference>
<comment type="subcellular location">
    <subcellularLocation>
        <location evidence="2">Cytoplasm</location>
    </subcellularLocation>
</comment>
<dbReference type="InterPro" id="IPR007828">
    <property type="entry name" value="Inositol_oxygenase"/>
</dbReference>
<reference evidence="7" key="1">
    <citation type="submission" date="2022-10" db="EMBL/GenBank/DDBJ databases">
        <title>Catenovulum adriacola sp. nov. isolated in the Harbour of Susak.</title>
        <authorList>
            <person name="Schoch T."/>
            <person name="Reich S.J."/>
            <person name="Stoeferle S."/>
            <person name="Flaiz M."/>
            <person name="Kazda M."/>
            <person name="Riedel C.U."/>
            <person name="Duerre P."/>
        </authorList>
    </citation>
    <scope>NUCLEOTIDE SEQUENCE</scope>
    <source>
        <strain evidence="7">TS8</strain>
        <plasmid evidence="7">pCadTS8_2</plasmid>
    </source>
</reference>
<proteinExistence type="predicted"/>
<keyword evidence="5" id="KW-0560">Oxidoreductase</keyword>
<evidence type="ECO:0000313" key="8">
    <source>
        <dbReference type="Proteomes" id="UP001163726"/>
    </source>
</evidence>
<keyword evidence="8" id="KW-1185">Reference proteome</keyword>
<evidence type="ECO:0000256" key="3">
    <source>
        <dbReference type="ARBA" id="ARBA00022490"/>
    </source>
</evidence>